<dbReference type="GO" id="GO:0006419">
    <property type="term" value="P:alanyl-tRNA aminoacylation"/>
    <property type="evidence" value="ECO:0000318"/>
    <property type="project" value="GO_Central"/>
</dbReference>
<dbReference type="Proteomes" id="UP000054558">
    <property type="component" value="Unassembled WGS sequence"/>
</dbReference>
<evidence type="ECO:0000256" key="13">
    <source>
        <dbReference type="ARBA" id="ARBA00023128"/>
    </source>
</evidence>
<protein>
    <recommendedName>
        <fullName evidence="15">Probable alanine--tRNA ligase, chloroplastic</fullName>
        <ecNumber evidence="15">6.1.1.7</ecNumber>
    </recommendedName>
    <alternativeName>
        <fullName evidence="15">Alanyl-tRNA synthetase</fullName>
        <shortName evidence="15">AlaRS</shortName>
    </alternativeName>
</protein>
<evidence type="ECO:0000256" key="12">
    <source>
        <dbReference type="ARBA" id="ARBA00022946"/>
    </source>
</evidence>
<dbReference type="Gene3D" id="3.30.54.20">
    <property type="match status" value="1"/>
</dbReference>
<dbReference type="FunFam" id="3.30.980.10:FF:000004">
    <property type="entry name" value="Alanine--tRNA ligase, cytoplasmic"/>
    <property type="match status" value="1"/>
</dbReference>
<dbReference type="HAMAP" id="MF_00036_B">
    <property type="entry name" value="Ala_tRNA_synth_B"/>
    <property type="match status" value="1"/>
</dbReference>
<feature type="domain" description="Alanyl-transfer RNA synthetases family profile" evidence="18">
    <location>
        <begin position="44"/>
        <end position="766"/>
    </location>
</feature>
<reference evidence="19 20" key="1">
    <citation type="journal article" date="2014" name="Nat. Commun.">
        <title>Klebsormidium flaccidum genome reveals primary factors for plant terrestrial adaptation.</title>
        <authorList>
            <person name="Hori K."/>
            <person name="Maruyama F."/>
            <person name="Fujisawa T."/>
            <person name="Togashi T."/>
            <person name="Yamamoto N."/>
            <person name="Seo M."/>
            <person name="Sato S."/>
            <person name="Yamada T."/>
            <person name="Mori H."/>
            <person name="Tajima N."/>
            <person name="Moriyama T."/>
            <person name="Ikeuchi M."/>
            <person name="Watanabe M."/>
            <person name="Wada H."/>
            <person name="Kobayashi K."/>
            <person name="Saito M."/>
            <person name="Masuda T."/>
            <person name="Sasaki-Sekimoto Y."/>
            <person name="Mashiguchi K."/>
            <person name="Awai K."/>
            <person name="Shimojima M."/>
            <person name="Masuda S."/>
            <person name="Iwai M."/>
            <person name="Nobusawa T."/>
            <person name="Narise T."/>
            <person name="Kondo S."/>
            <person name="Saito H."/>
            <person name="Sato R."/>
            <person name="Murakawa M."/>
            <person name="Ihara Y."/>
            <person name="Oshima-Yamada Y."/>
            <person name="Ohtaka K."/>
            <person name="Satoh M."/>
            <person name="Sonobe K."/>
            <person name="Ishii M."/>
            <person name="Ohtani R."/>
            <person name="Kanamori-Sato M."/>
            <person name="Honoki R."/>
            <person name="Miyazaki D."/>
            <person name="Mochizuki H."/>
            <person name="Umetsu J."/>
            <person name="Higashi K."/>
            <person name="Shibata D."/>
            <person name="Kamiya Y."/>
            <person name="Sato N."/>
            <person name="Nakamura Y."/>
            <person name="Tabata S."/>
            <person name="Ida S."/>
            <person name="Kurokawa K."/>
            <person name="Ohta H."/>
        </authorList>
    </citation>
    <scope>NUCLEOTIDE SEQUENCE [LARGE SCALE GENOMIC DNA]</scope>
    <source>
        <strain evidence="19 20">NIES-2285</strain>
    </source>
</reference>
<comment type="subunit">
    <text evidence="15">Monomer.</text>
</comment>
<evidence type="ECO:0000256" key="15">
    <source>
        <dbReference type="HAMAP-Rule" id="MF_03134"/>
    </source>
</evidence>
<comment type="subcellular location">
    <subcellularLocation>
        <location evidence="15">Plastid</location>
        <location evidence="15">Chloroplast</location>
    </subcellularLocation>
    <subcellularLocation>
        <location evidence="15">Mitochondrion</location>
    </subcellularLocation>
</comment>
<evidence type="ECO:0000256" key="7">
    <source>
        <dbReference type="ARBA" id="ARBA00022741"/>
    </source>
</evidence>
<evidence type="ECO:0000256" key="1">
    <source>
        <dbReference type="ARBA" id="ARBA00008429"/>
    </source>
</evidence>
<dbReference type="GO" id="GO:0005524">
    <property type="term" value="F:ATP binding"/>
    <property type="evidence" value="ECO:0007669"/>
    <property type="project" value="UniProtKB-UniRule"/>
</dbReference>
<keyword evidence="12" id="KW-0809">Transit peptide</keyword>
<evidence type="ECO:0000256" key="14">
    <source>
        <dbReference type="ARBA" id="ARBA00023146"/>
    </source>
</evidence>
<dbReference type="GO" id="GO:0004813">
    <property type="term" value="F:alanine-tRNA ligase activity"/>
    <property type="evidence" value="ECO:0000318"/>
    <property type="project" value="GO_Central"/>
</dbReference>
<organism evidence="19 20">
    <name type="scientific">Klebsormidium nitens</name>
    <name type="common">Green alga</name>
    <name type="synonym">Ulothrix nitens</name>
    <dbReference type="NCBI Taxonomy" id="105231"/>
    <lineage>
        <taxon>Eukaryota</taxon>
        <taxon>Viridiplantae</taxon>
        <taxon>Streptophyta</taxon>
        <taxon>Klebsormidiophyceae</taxon>
        <taxon>Klebsormidiales</taxon>
        <taxon>Klebsormidiaceae</taxon>
        <taxon>Klebsormidium</taxon>
    </lineage>
</organism>
<dbReference type="InterPro" id="IPR002318">
    <property type="entry name" value="Ala-tRNA-lgiase_IIc"/>
</dbReference>
<feature type="binding site" evidence="15">
    <location>
        <position position="723"/>
    </location>
    <ligand>
        <name>Zn(2+)</name>
        <dbReference type="ChEBI" id="CHEBI:29105"/>
    </ligand>
</feature>
<dbReference type="SUPFAM" id="SSF55681">
    <property type="entry name" value="Class II aaRS and biotin synthetases"/>
    <property type="match status" value="1"/>
</dbReference>
<dbReference type="Gene3D" id="3.30.980.10">
    <property type="entry name" value="Threonyl-trna Synthetase, Chain A, domain 2"/>
    <property type="match status" value="1"/>
</dbReference>
<evidence type="ECO:0000256" key="2">
    <source>
        <dbReference type="ARBA" id="ARBA00022528"/>
    </source>
</evidence>
<dbReference type="FunFam" id="3.30.54.20:FF:000001">
    <property type="entry name" value="Alanine--tRNA ligase"/>
    <property type="match status" value="1"/>
</dbReference>
<dbReference type="STRING" id="105231.A0A0U9HJZ2"/>
<keyword evidence="16" id="KW-0175">Coiled coil</keyword>
<dbReference type="PANTHER" id="PTHR11777">
    <property type="entry name" value="ALANYL-TRNA SYNTHETASE"/>
    <property type="match status" value="1"/>
</dbReference>
<dbReference type="OrthoDB" id="2423964at2759"/>
<evidence type="ECO:0000256" key="16">
    <source>
        <dbReference type="SAM" id="Coils"/>
    </source>
</evidence>
<dbReference type="EMBL" id="DF236955">
    <property type="protein sequence ID" value="GAQ78023.1"/>
    <property type="molecule type" value="Genomic_DNA"/>
</dbReference>
<comment type="catalytic activity">
    <reaction evidence="15">
        <text>tRNA(Ala) + L-alanine + ATP = L-alanyl-tRNA(Ala) + AMP + diphosphate</text>
        <dbReference type="Rhea" id="RHEA:12540"/>
        <dbReference type="Rhea" id="RHEA-COMP:9657"/>
        <dbReference type="Rhea" id="RHEA-COMP:9923"/>
        <dbReference type="ChEBI" id="CHEBI:30616"/>
        <dbReference type="ChEBI" id="CHEBI:33019"/>
        <dbReference type="ChEBI" id="CHEBI:57972"/>
        <dbReference type="ChEBI" id="CHEBI:78442"/>
        <dbReference type="ChEBI" id="CHEBI:78497"/>
        <dbReference type="ChEBI" id="CHEBI:456215"/>
        <dbReference type="EC" id="6.1.1.7"/>
    </reaction>
</comment>
<keyword evidence="4 15" id="KW-0436">Ligase</keyword>
<dbReference type="GO" id="GO:0002161">
    <property type="term" value="F:aminoacyl-tRNA deacylase activity"/>
    <property type="evidence" value="ECO:0000318"/>
    <property type="project" value="GO_Central"/>
</dbReference>
<dbReference type="InterPro" id="IPR012947">
    <property type="entry name" value="tRNA_SAD"/>
</dbReference>
<keyword evidence="2 15" id="KW-0150">Chloroplast</keyword>
<evidence type="ECO:0000313" key="19">
    <source>
        <dbReference type="EMBL" id="GAQ78023.1"/>
    </source>
</evidence>
<evidence type="ECO:0000256" key="11">
    <source>
        <dbReference type="ARBA" id="ARBA00022917"/>
    </source>
</evidence>
<dbReference type="PANTHER" id="PTHR11777:SF9">
    <property type="entry name" value="ALANINE--TRNA LIGASE, CYTOPLASMIC"/>
    <property type="match status" value="1"/>
</dbReference>
<comment type="cofactor">
    <cofactor evidence="15">
        <name>Zn(2+)</name>
        <dbReference type="ChEBI" id="CHEBI:29105"/>
    </cofactor>
    <text evidence="15">Binds 1 zinc ion per subunit.</text>
</comment>
<dbReference type="PROSITE" id="PS50860">
    <property type="entry name" value="AA_TRNA_LIGASE_II_ALA"/>
    <property type="match status" value="1"/>
</dbReference>
<dbReference type="InterPro" id="IPR018164">
    <property type="entry name" value="Ala-tRNA-synth_IIc_N"/>
</dbReference>
<dbReference type="PRINTS" id="PR00980">
    <property type="entry name" value="TRNASYNTHALA"/>
</dbReference>
<dbReference type="SUPFAM" id="SSF101353">
    <property type="entry name" value="Putative anticodon-binding domain of alanyl-tRNA synthetase (AlaRS)"/>
    <property type="match status" value="1"/>
</dbReference>
<dbReference type="SMART" id="SM00863">
    <property type="entry name" value="tRNA_SAD"/>
    <property type="match status" value="1"/>
</dbReference>
<keyword evidence="5 15" id="KW-0934">Plastid</keyword>
<dbReference type="InterPro" id="IPR003156">
    <property type="entry name" value="DHHA1_dom"/>
</dbReference>
<gene>
    <name evidence="19" type="ORF">KFL_000060900</name>
</gene>
<feature type="binding site" evidence="15">
    <location>
        <position position="625"/>
    </location>
    <ligand>
        <name>Zn(2+)</name>
        <dbReference type="ChEBI" id="CHEBI:29105"/>
    </ligand>
</feature>
<dbReference type="CDD" id="cd00673">
    <property type="entry name" value="AlaRS_core"/>
    <property type="match status" value="1"/>
</dbReference>
<evidence type="ECO:0000256" key="10">
    <source>
        <dbReference type="ARBA" id="ARBA00022884"/>
    </source>
</evidence>
<sequence>MVPSLPSRAASTAASAASSETAEAPTATPTRPPSTPTVLADPAVSGDNIRKRFLEFYAARGHKVLPSSSLVPEDPTVLLTIAGMLQFKPIFLGQIPRSVPRATTAQKCIRTNDVENVGRTARHHTFFEMLGNFSFGDYFKREAIQWAWELAIKEYKLPVERVWISVFEDDDESLAIWRDKVGVAPERIKRMGAADNFWSSGPTGPCGPCSEMYFDFHPERGHEGASLEDDSRFIEFYNLVFMQYNRTASGDLEPLKNKNIDTGLGLERMAQILQKVPNNYETDLIYPIIQKAAQLAGLDYATADERSKVMLKVIGDHTRAVVYLISDGVYASNIGRGYQVRRLLRRVVRMGRMLGIGREGLDTHEGAFTPAIAEVVVGMSGAVDADVSRNAGRIYDELRREELRFVQTLELGEKLLERLLATATAAKDGDSGAVLSGKDVFTLYDTYGFPVEITEEVAAERGVGVDLEGFEKEMETQRKMSQAANVAVKLVAGGVSAELAEKVAATEFLGYTHLDGMGRVAALVVGGSLVTEATEGQECEVVLDKTPFYAESGGQIGDTGLVEVTSSSSSGLLRVLDTQKAAGGGALFMHRAIVEAGTVTIGASASAKVDVAKRRRSQCHHTATHLLQAALKKVVGQDVSQAGSLVAFDRLRFDINCPRPVTEEELTRVEELVNGWISQAVPLEVTVMPIAEAKAAGAIAMFGEKYGDEVRVVNVPEISLELCGGTHVTNTAEIQGFKVVSEAGIASGVRRIEAVAGPAMIEYLTARDGIVKQLSTQFRIKGEEVPARIAVLQEDLKGARAEVSDLKAELALAKAQLLAGRAVKLAGGASILVEQVPGVDADSLKVAAEQLLEGLGDPGAVILGSSVEAGKVSLVAAFSPAVVKAGVQAGKFVGAVAKICGGGGGGRPNFAQAGGKLPEKLEEALAKARADLESALGKAS</sequence>
<evidence type="ECO:0000256" key="4">
    <source>
        <dbReference type="ARBA" id="ARBA00022598"/>
    </source>
</evidence>
<dbReference type="Pfam" id="PF01411">
    <property type="entry name" value="tRNA-synt_2c"/>
    <property type="match status" value="1"/>
</dbReference>
<dbReference type="FunFam" id="3.30.930.10:FF:000004">
    <property type="entry name" value="Alanine--tRNA ligase"/>
    <property type="match status" value="1"/>
</dbReference>
<dbReference type="OMA" id="GFDMEME"/>
<keyword evidence="3 15" id="KW-0820">tRNA-binding</keyword>
<dbReference type="InterPro" id="IPR045864">
    <property type="entry name" value="aa-tRNA-synth_II/BPL/LPL"/>
</dbReference>
<proteinExistence type="inferred from homology"/>
<dbReference type="HAMAP" id="MF_03134">
    <property type="entry name" value="Ala_tRNA_synth_plantC"/>
    <property type="match status" value="1"/>
</dbReference>
<dbReference type="Pfam" id="PF07973">
    <property type="entry name" value="tRNA_SAD"/>
    <property type="match status" value="1"/>
</dbReference>
<dbReference type="InterPro" id="IPR023033">
    <property type="entry name" value="Ala_tRNA_ligase_euk/bac"/>
</dbReference>
<dbReference type="Gene3D" id="3.30.930.10">
    <property type="entry name" value="Bira Bifunctional Protein, Domain 2"/>
    <property type="match status" value="1"/>
</dbReference>
<name>A0A0U9HJZ2_KLENI</name>
<keyword evidence="6 15" id="KW-0479">Metal-binding</keyword>
<dbReference type="AlphaFoldDB" id="A0A0U9HJZ2"/>
<dbReference type="FunFam" id="3.10.310.40:FF:000001">
    <property type="entry name" value="Alanine--tRNA ligase"/>
    <property type="match status" value="1"/>
</dbReference>
<dbReference type="InterPro" id="IPR027522">
    <property type="entry name" value="Ala_tRNA_synth_plant"/>
</dbReference>
<evidence type="ECO:0000256" key="17">
    <source>
        <dbReference type="SAM" id="MobiDB-lite"/>
    </source>
</evidence>
<feature type="binding site" evidence="15">
    <location>
        <position position="727"/>
    </location>
    <ligand>
        <name>Zn(2+)</name>
        <dbReference type="ChEBI" id="CHEBI:29105"/>
    </ligand>
</feature>
<dbReference type="GO" id="GO:0000049">
    <property type="term" value="F:tRNA binding"/>
    <property type="evidence" value="ECO:0007669"/>
    <property type="project" value="UniProtKB-KW"/>
</dbReference>
<dbReference type="SUPFAM" id="SSF55186">
    <property type="entry name" value="ThrRS/AlaRS common domain"/>
    <property type="match status" value="1"/>
</dbReference>
<dbReference type="Gene3D" id="3.10.310.40">
    <property type="match status" value="1"/>
</dbReference>
<keyword evidence="9 15" id="KW-0067">ATP-binding</keyword>
<dbReference type="Gene3D" id="6.10.250.550">
    <property type="match status" value="1"/>
</dbReference>
<keyword evidence="7 15" id="KW-0547">Nucleotide-binding</keyword>
<comment type="domain">
    <text evidence="15">Consists of three domains; the N-terminal catalytic domain, the editing domain and the C-terminal C-Ala domain. The editing domain removes incorrectly charged amino acids, while the C-Ala domain, along with tRNA(Ala), serves as a bridge to cooperatively bring together the editing and aminoacylation centers thus stimulating deacylation of misacylated tRNAs.</text>
</comment>
<evidence type="ECO:0000259" key="18">
    <source>
        <dbReference type="PROSITE" id="PS50860"/>
    </source>
</evidence>
<evidence type="ECO:0000256" key="9">
    <source>
        <dbReference type="ARBA" id="ARBA00022840"/>
    </source>
</evidence>
<accession>A0A0U9HJZ2</accession>
<comment type="similarity">
    <text evidence="1">Belongs to the class-II aminoacyl-tRNA synthetase family. Alax-L subfamily.</text>
</comment>
<keyword evidence="8 15" id="KW-0862">Zinc</keyword>
<evidence type="ECO:0000256" key="3">
    <source>
        <dbReference type="ARBA" id="ARBA00022555"/>
    </source>
</evidence>
<dbReference type="InterPro" id="IPR018162">
    <property type="entry name" value="Ala-tRNA-ligase_IIc_anticod-bd"/>
</dbReference>
<dbReference type="NCBIfam" id="TIGR00344">
    <property type="entry name" value="alaS"/>
    <property type="match status" value="1"/>
</dbReference>
<feature type="coiled-coil region" evidence="16">
    <location>
        <begin position="789"/>
        <end position="816"/>
    </location>
</feature>
<dbReference type="InterPro" id="IPR018165">
    <property type="entry name" value="Ala-tRNA-synth_IIc_core"/>
</dbReference>
<keyword evidence="14 15" id="KW-0030">Aminoacyl-tRNA synthetase</keyword>
<evidence type="ECO:0000256" key="5">
    <source>
        <dbReference type="ARBA" id="ARBA00022640"/>
    </source>
</evidence>
<feature type="compositionally biased region" description="Low complexity" evidence="17">
    <location>
        <begin position="1"/>
        <end position="29"/>
    </location>
</feature>
<dbReference type="EC" id="6.1.1.7" evidence="15"/>
<evidence type="ECO:0000256" key="8">
    <source>
        <dbReference type="ARBA" id="ARBA00022833"/>
    </source>
</evidence>
<dbReference type="GO" id="GO:0005739">
    <property type="term" value="C:mitochondrion"/>
    <property type="evidence" value="ECO:0007669"/>
    <property type="project" value="UniProtKB-SubCell"/>
</dbReference>
<dbReference type="Gene3D" id="2.40.30.130">
    <property type="match status" value="1"/>
</dbReference>
<keyword evidence="13 15" id="KW-0496">Mitochondrion</keyword>
<dbReference type="GO" id="GO:0005829">
    <property type="term" value="C:cytosol"/>
    <property type="evidence" value="ECO:0000318"/>
    <property type="project" value="GO_Central"/>
</dbReference>
<feature type="region of interest" description="Disordered" evidence="17">
    <location>
        <begin position="1"/>
        <end position="42"/>
    </location>
</feature>
<dbReference type="GO" id="GO:0009507">
    <property type="term" value="C:chloroplast"/>
    <property type="evidence" value="ECO:0007669"/>
    <property type="project" value="UniProtKB-SubCell"/>
</dbReference>
<dbReference type="Pfam" id="PF02272">
    <property type="entry name" value="DHHA1"/>
    <property type="match status" value="1"/>
</dbReference>
<dbReference type="SUPFAM" id="SSF50447">
    <property type="entry name" value="Translation proteins"/>
    <property type="match status" value="1"/>
</dbReference>
<dbReference type="GO" id="GO:0008270">
    <property type="term" value="F:zinc ion binding"/>
    <property type="evidence" value="ECO:0007669"/>
    <property type="project" value="UniProtKB-UniRule"/>
</dbReference>
<feature type="binding site" evidence="15">
    <location>
        <position position="621"/>
    </location>
    <ligand>
        <name>Zn(2+)</name>
        <dbReference type="ChEBI" id="CHEBI:29105"/>
    </ligand>
</feature>
<keyword evidence="20" id="KW-1185">Reference proteome</keyword>
<keyword evidence="10 15" id="KW-0694">RNA-binding</keyword>
<evidence type="ECO:0000313" key="20">
    <source>
        <dbReference type="Proteomes" id="UP000054558"/>
    </source>
</evidence>
<dbReference type="InterPro" id="IPR009000">
    <property type="entry name" value="Transl_B-barrel_sf"/>
</dbReference>
<keyword evidence="11 15" id="KW-0648">Protein biosynthesis</keyword>
<comment type="function">
    <text evidence="15">Catalyzes the attachment of alanine to tRNA(Ala) in a two-step reaction: alanine is first activated by ATP to form Ala-AMP and then transferred to the acceptor end of tRNA(Ala). Also edits incorrectly charged tRNA(Ala) via its editing domain.</text>
</comment>
<dbReference type="InterPro" id="IPR050058">
    <property type="entry name" value="Ala-tRNA_ligase"/>
</dbReference>
<dbReference type="InterPro" id="IPR018163">
    <property type="entry name" value="Thr/Ala-tRNA-synth_IIc_edit"/>
</dbReference>
<evidence type="ECO:0000256" key="6">
    <source>
        <dbReference type="ARBA" id="ARBA00022723"/>
    </source>
</evidence>